<accession>A0A1J5NVG0</accession>
<name>A0A1J5NVG0_NEOTH</name>
<reference evidence="1 2" key="1">
    <citation type="submission" date="2016-08" db="EMBL/GenBank/DDBJ databases">
        <title>Genome-based comparison of Moorella thermoacetic strains.</title>
        <authorList>
            <person name="Poehlein A."/>
            <person name="Bengelsdorf F.R."/>
            <person name="Esser C."/>
            <person name="Duerre P."/>
            <person name="Daniel R."/>
        </authorList>
    </citation>
    <scope>NUCLEOTIDE SEQUENCE [LARGE SCALE GENOMIC DNA]</scope>
    <source>
        <strain evidence="1 2">DSM 21394</strain>
    </source>
</reference>
<protein>
    <recommendedName>
        <fullName evidence="3">PKD domain-containing protein</fullName>
    </recommendedName>
</protein>
<proteinExistence type="predicted"/>
<dbReference type="AlphaFoldDB" id="A0A1J5NVG0"/>
<gene>
    <name evidence="1" type="ORF">MOTE_09990</name>
</gene>
<evidence type="ECO:0000313" key="1">
    <source>
        <dbReference type="EMBL" id="OIQ59743.1"/>
    </source>
</evidence>
<dbReference type="InterPro" id="IPR035986">
    <property type="entry name" value="PKD_dom_sf"/>
</dbReference>
<dbReference type="SUPFAM" id="SSF49299">
    <property type="entry name" value="PKD domain"/>
    <property type="match status" value="1"/>
</dbReference>
<evidence type="ECO:0008006" key="3">
    <source>
        <dbReference type="Google" id="ProtNLM"/>
    </source>
</evidence>
<comment type="caution">
    <text evidence="1">The sequence shown here is derived from an EMBL/GenBank/DDBJ whole genome shotgun (WGS) entry which is preliminary data.</text>
</comment>
<dbReference type="Pfam" id="PF17963">
    <property type="entry name" value="Big_9"/>
    <property type="match status" value="1"/>
</dbReference>
<dbReference type="EMBL" id="MDDC01000007">
    <property type="protein sequence ID" value="OIQ59743.1"/>
    <property type="molecule type" value="Genomic_DNA"/>
</dbReference>
<sequence>MFQAKENKARWKIRLREVLLFFLVFFLWTTNAFAENLKEISTSDVRVLVDINGGGYSFFSKTGGNLVPCLYPSYWNSVSHTSKLTARIDGRDYVLGPYGTSPSSYSVGTNFIELYWTVDGVRITLRFSFPFSTVIEQRLTATPVDGRSHTVGFRILWDTNVARDDAARFNVVYGENAYPVYYETVYEGSNLPDRWEVYTGSLKAICFIKNFYVTTPDKIILGRWPGNIGTVWDAGSPGSSYGDSAAITYWYPASVFPGQSLSRNIFFGVSAPNNRPPIISGLSYSPNGTIIAGVTAVTFTVTASDPDNDPLTFQWAVRDPGGNVVNIGNNSPTLVWKPPSPGTWIISVTVMDGKGGTANRSVSLTAIWDFTLQVAASQNVVSRGQKLRLYASLITPDNERVVADSIALKDPRGQNIPLNWDSALRRYWAEILIPEGSASGGYPGNGTYAFSFTAVKNNVSKNAFVYVTIQGNIKEKVYVRTLEW</sequence>
<dbReference type="CDD" id="cd00146">
    <property type="entry name" value="PKD"/>
    <property type="match status" value="1"/>
</dbReference>
<dbReference type="OrthoDB" id="1804369at2"/>
<dbReference type="Proteomes" id="UP000182811">
    <property type="component" value="Unassembled WGS sequence"/>
</dbReference>
<organism evidence="1 2">
    <name type="scientific">Neomoorella thermoacetica</name>
    <name type="common">Clostridium thermoaceticum</name>
    <dbReference type="NCBI Taxonomy" id="1525"/>
    <lineage>
        <taxon>Bacteria</taxon>
        <taxon>Bacillati</taxon>
        <taxon>Bacillota</taxon>
        <taxon>Clostridia</taxon>
        <taxon>Neomoorellales</taxon>
        <taxon>Neomoorellaceae</taxon>
        <taxon>Neomoorella</taxon>
    </lineage>
</organism>
<evidence type="ECO:0000313" key="2">
    <source>
        <dbReference type="Proteomes" id="UP000182811"/>
    </source>
</evidence>
<dbReference type="InterPro" id="IPR013783">
    <property type="entry name" value="Ig-like_fold"/>
</dbReference>
<dbReference type="Gene3D" id="2.60.40.10">
    <property type="entry name" value="Immunoglobulins"/>
    <property type="match status" value="1"/>
</dbReference>